<keyword evidence="2" id="KW-0547">Nucleotide-binding</keyword>
<dbReference type="SUPFAM" id="SSF52540">
    <property type="entry name" value="P-loop containing nucleoside triphosphate hydrolases"/>
    <property type="match status" value="1"/>
</dbReference>
<comment type="caution">
    <text evidence="7">The sequence shown here is derived from an EMBL/GenBank/DDBJ whole genome shotgun (WGS) entry which is preliminary data.</text>
</comment>
<gene>
    <name evidence="7" type="ORF">FHP25_02895</name>
</gene>
<protein>
    <submittedName>
        <fullName evidence="7">Heme ABC transporter ATP-binding protein</fullName>
    </submittedName>
</protein>
<evidence type="ECO:0000256" key="1">
    <source>
        <dbReference type="ARBA" id="ARBA00022448"/>
    </source>
</evidence>
<accession>A0A5C8PUX2</accession>
<dbReference type="EMBL" id="VDUZ01000002">
    <property type="protein sequence ID" value="TXL82027.1"/>
    <property type="molecule type" value="Genomic_DNA"/>
</dbReference>
<dbReference type="SMART" id="SM00382">
    <property type="entry name" value="AAA"/>
    <property type="match status" value="1"/>
</dbReference>
<dbReference type="InterPro" id="IPR003593">
    <property type="entry name" value="AAA+_ATPase"/>
</dbReference>
<dbReference type="NCBIfam" id="NF010068">
    <property type="entry name" value="PRK13548.1"/>
    <property type="match status" value="1"/>
</dbReference>
<dbReference type="AlphaFoldDB" id="A0A5C8PUX2"/>
<dbReference type="Pfam" id="PF00005">
    <property type="entry name" value="ABC_tran"/>
    <property type="match status" value="1"/>
</dbReference>
<organism evidence="7 8">
    <name type="scientific">Vineibacter terrae</name>
    <dbReference type="NCBI Taxonomy" id="2586908"/>
    <lineage>
        <taxon>Bacteria</taxon>
        <taxon>Pseudomonadati</taxon>
        <taxon>Pseudomonadota</taxon>
        <taxon>Alphaproteobacteria</taxon>
        <taxon>Hyphomicrobiales</taxon>
        <taxon>Vineibacter</taxon>
    </lineage>
</organism>
<evidence type="ECO:0000256" key="2">
    <source>
        <dbReference type="ARBA" id="ARBA00022741"/>
    </source>
</evidence>
<dbReference type="PANTHER" id="PTHR42794:SF1">
    <property type="entry name" value="HEMIN IMPORT ATP-BINDING PROTEIN HMUV"/>
    <property type="match status" value="1"/>
</dbReference>
<keyword evidence="3 7" id="KW-0067">ATP-binding</keyword>
<keyword evidence="1" id="KW-0813">Transport</keyword>
<keyword evidence="4" id="KW-1278">Translocase</keyword>
<feature type="domain" description="ABC transporter" evidence="6">
    <location>
        <begin position="3"/>
        <end position="244"/>
    </location>
</feature>
<sequence length="268" mass="28044">MTLTADAVSVHVGSATLLRAVSLAAQPGEVLGLLGPNGAGKSTLLSLLAGDRRPDSGSVRLHGRDPRRWPAEALARVRAVMTQSASVGFDFTVREVVALARLPHAGRSSAAEDRRVVAAALELADVPHLADRVYPSLSGGEKQRVQAARALAQLWMATDDAPCRFLMLDEPTASLDLRHQHGLLDAVRRFVSSGVGAIVVLHDINLAAAYCDRVALLDRGALIACGPTRQTLVADRLAAMYGVSLAAIDDGQGGPHFVVRAPAAPAAP</sequence>
<dbReference type="OrthoDB" id="9810077at2"/>
<dbReference type="GO" id="GO:0005524">
    <property type="term" value="F:ATP binding"/>
    <property type="evidence" value="ECO:0007669"/>
    <property type="project" value="UniProtKB-KW"/>
</dbReference>
<dbReference type="Proteomes" id="UP000321638">
    <property type="component" value="Unassembled WGS sequence"/>
</dbReference>
<dbReference type="GO" id="GO:0016887">
    <property type="term" value="F:ATP hydrolysis activity"/>
    <property type="evidence" value="ECO:0007669"/>
    <property type="project" value="InterPro"/>
</dbReference>
<dbReference type="CDD" id="cd03214">
    <property type="entry name" value="ABC_Iron-Siderophores_B12_Hemin"/>
    <property type="match status" value="1"/>
</dbReference>
<evidence type="ECO:0000259" key="6">
    <source>
        <dbReference type="PROSITE" id="PS50893"/>
    </source>
</evidence>
<name>A0A5C8PUX2_9HYPH</name>
<dbReference type="InterPro" id="IPR003439">
    <property type="entry name" value="ABC_transporter-like_ATP-bd"/>
</dbReference>
<evidence type="ECO:0000313" key="7">
    <source>
        <dbReference type="EMBL" id="TXL82027.1"/>
    </source>
</evidence>
<proteinExistence type="predicted"/>
<dbReference type="InterPro" id="IPR027417">
    <property type="entry name" value="P-loop_NTPase"/>
</dbReference>
<evidence type="ECO:0000256" key="3">
    <source>
        <dbReference type="ARBA" id="ARBA00022840"/>
    </source>
</evidence>
<dbReference type="Gene3D" id="3.40.50.300">
    <property type="entry name" value="P-loop containing nucleotide triphosphate hydrolases"/>
    <property type="match status" value="1"/>
</dbReference>
<dbReference type="PROSITE" id="PS50893">
    <property type="entry name" value="ABC_TRANSPORTER_2"/>
    <property type="match status" value="1"/>
</dbReference>
<dbReference type="PANTHER" id="PTHR42794">
    <property type="entry name" value="HEMIN IMPORT ATP-BINDING PROTEIN HMUV"/>
    <property type="match status" value="1"/>
</dbReference>
<keyword evidence="8" id="KW-1185">Reference proteome</keyword>
<reference evidence="7 8" key="1">
    <citation type="submission" date="2019-06" db="EMBL/GenBank/DDBJ databases">
        <title>New taxonomy in bacterial strain CC-CFT640, isolated from vineyard.</title>
        <authorList>
            <person name="Lin S.-Y."/>
            <person name="Tsai C.-F."/>
            <person name="Young C.-C."/>
        </authorList>
    </citation>
    <scope>NUCLEOTIDE SEQUENCE [LARGE SCALE GENOMIC DNA]</scope>
    <source>
        <strain evidence="7 8">CC-CFT640</strain>
    </source>
</reference>
<evidence type="ECO:0000313" key="8">
    <source>
        <dbReference type="Proteomes" id="UP000321638"/>
    </source>
</evidence>
<dbReference type="RefSeq" id="WP_147845382.1">
    <property type="nucleotide sequence ID" value="NZ_VDUZ01000002.1"/>
</dbReference>
<evidence type="ECO:0000256" key="4">
    <source>
        <dbReference type="ARBA" id="ARBA00022967"/>
    </source>
</evidence>
<comment type="function">
    <text evidence="5">Part of the ABC transporter complex HmuTUV involved in hemin import. Responsible for energy coupling to the transport system.</text>
</comment>
<evidence type="ECO:0000256" key="5">
    <source>
        <dbReference type="ARBA" id="ARBA00037066"/>
    </source>
</evidence>